<dbReference type="InterPro" id="IPR055128">
    <property type="entry name" value="HypF_C_2"/>
</dbReference>
<dbReference type="AlphaFoldDB" id="X0YDG0"/>
<dbReference type="Gene3D" id="3.30.420.40">
    <property type="match status" value="1"/>
</dbReference>
<gene>
    <name evidence="2" type="ORF">S01H1_74186</name>
</gene>
<dbReference type="InterPro" id="IPR051060">
    <property type="entry name" value="Carbamoyltrans_HypF-like"/>
</dbReference>
<dbReference type="Pfam" id="PF22521">
    <property type="entry name" value="HypF_C_2"/>
    <property type="match status" value="1"/>
</dbReference>
<dbReference type="EMBL" id="BARS01049609">
    <property type="protein sequence ID" value="GAG34856.1"/>
    <property type="molecule type" value="Genomic_DNA"/>
</dbReference>
<proteinExistence type="predicted"/>
<reference evidence="2" key="1">
    <citation type="journal article" date="2014" name="Front. Microbiol.">
        <title>High frequency of phylogenetically diverse reductive dehalogenase-homologous genes in deep subseafloor sedimentary metagenomes.</title>
        <authorList>
            <person name="Kawai M."/>
            <person name="Futagami T."/>
            <person name="Toyoda A."/>
            <person name="Takaki Y."/>
            <person name="Nishi S."/>
            <person name="Hori S."/>
            <person name="Arai W."/>
            <person name="Tsubouchi T."/>
            <person name="Morono Y."/>
            <person name="Uchiyama I."/>
            <person name="Ito T."/>
            <person name="Fujiyama A."/>
            <person name="Inagaki F."/>
            <person name="Takami H."/>
        </authorList>
    </citation>
    <scope>NUCLEOTIDE SEQUENCE</scope>
    <source>
        <strain evidence="2">Expedition CK06-06</strain>
    </source>
</reference>
<organism evidence="2">
    <name type="scientific">marine sediment metagenome</name>
    <dbReference type="NCBI Taxonomy" id="412755"/>
    <lineage>
        <taxon>unclassified sequences</taxon>
        <taxon>metagenomes</taxon>
        <taxon>ecological metagenomes</taxon>
    </lineage>
</organism>
<name>X0YDG0_9ZZZZ</name>
<dbReference type="InterPro" id="IPR043129">
    <property type="entry name" value="ATPase_NBD"/>
</dbReference>
<feature type="non-terminal residue" evidence="2">
    <location>
        <position position="1"/>
    </location>
</feature>
<dbReference type="GO" id="GO:0016743">
    <property type="term" value="F:carboxyl- or carbamoyltransferase activity"/>
    <property type="evidence" value="ECO:0007669"/>
    <property type="project" value="TreeGrafter"/>
</dbReference>
<accession>X0YDG0</accession>
<feature type="domain" description="Carbamoyltransferase Kae1-like" evidence="1">
    <location>
        <begin position="1"/>
        <end position="212"/>
    </location>
</feature>
<dbReference type="SUPFAM" id="SSF53067">
    <property type="entry name" value="Actin-like ATPase domain"/>
    <property type="match status" value="1"/>
</dbReference>
<dbReference type="GO" id="GO:0008270">
    <property type="term" value="F:zinc ion binding"/>
    <property type="evidence" value="ECO:0007669"/>
    <property type="project" value="TreeGrafter"/>
</dbReference>
<evidence type="ECO:0000313" key="2">
    <source>
        <dbReference type="EMBL" id="GAG34856.1"/>
    </source>
</evidence>
<dbReference type="GO" id="GO:0051604">
    <property type="term" value="P:protein maturation"/>
    <property type="evidence" value="ECO:0007669"/>
    <property type="project" value="TreeGrafter"/>
</dbReference>
<comment type="caution">
    <text evidence="2">The sequence shown here is derived from an EMBL/GenBank/DDBJ whole genome shotgun (WGS) entry which is preliminary data.</text>
</comment>
<evidence type="ECO:0000259" key="1">
    <source>
        <dbReference type="Pfam" id="PF22521"/>
    </source>
</evidence>
<sequence>LKYVPLPGGEAAIKRPYRMAVSHLLSAFGEEALDLPLELWAQIGEAELALVRRMMAAKVNCPLTSSCGRLFDAVSALLGVRGVVNYEGQAAIELEMLAAEGVDEVYDWSRASSYPIIIDPAPVLRGVVSDLRRGVDRAVISAKFHNTIADTIVGVSRAARERTGINQVALSGGVFQNMYLLGRTLDGLERQGFEALIHHQVPANDGGIALGQAVIANARLSRRKER</sequence>
<dbReference type="PANTHER" id="PTHR42959:SF1">
    <property type="entry name" value="CARBAMOYLTRANSFERASE HYPF"/>
    <property type="match status" value="1"/>
</dbReference>
<dbReference type="PANTHER" id="PTHR42959">
    <property type="entry name" value="CARBAMOYLTRANSFERASE"/>
    <property type="match status" value="1"/>
</dbReference>
<protein>
    <recommendedName>
        <fullName evidence="1">Carbamoyltransferase Kae1-like domain-containing protein</fullName>
    </recommendedName>
</protein>